<keyword evidence="1" id="KW-0812">Transmembrane</keyword>
<feature type="transmembrane region" description="Helical" evidence="1">
    <location>
        <begin position="55"/>
        <end position="73"/>
    </location>
</feature>
<organism evidence="2 3">
    <name type="scientific">Brevibacterium antiquum</name>
    <dbReference type="NCBI Taxonomy" id="234835"/>
    <lineage>
        <taxon>Bacteria</taxon>
        <taxon>Bacillati</taxon>
        <taxon>Actinomycetota</taxon>
        <taxon>Actinomycetes</taxon>
        <taxon>Micrococcales</taxon>
        <taxon>Brevibacteriaceae</taxon>
        <taxon>Brevibacterium</taxon>
    </lineage>
</organism>
<name>A0A2H1KAL2_9MICO</name>
<accession>A0A2H1KAL2</accession>
<keyword evidence="3" id="KW-1185">Reference proteome</keyword>
<evidence type="ECO:0000313" key="2">
    <source>
        <dbReference type="EMBL" id="SMX96857.1"/>
    </source>
</evidence>
<proteinExistence type="predicted"/>
<reference evidence="3" key="1">
    <citation type="submission" date="2017-03" db="EMBL/GenBank/DDBJ databases">
        <authorList>
            <person name="Monnet C."/>
        </authorList>
    </citation>
    <scope>NUCLEOTIDE SEQUENCE [LARGE SCALE GENOMIC DNA]</scope>
    <source>
        <strain evidence="3">P10</strain>
    </source>
</reference>
<protein>
    <submittedName>
        <fullName evidence="2">Uncharacterized protein</fullName>
    </submittedName>
</protein>
<gene>
    <name evidence="2" type="ORF">BANT10_02878</name>
</gene>
<dbReference type="Proteomes" id="UP000234342">
    <property type="component" value="Unassembled WGS sequence"/>
</dbReference>
<dbReference type="EMBL" id="FXZE01000015">
    <property type="protein sequence ID" value="SMX96857.1"/>
    <property type="molecule type" value="Genomic_DNA"/>
</dbReference>
<evidence type="ECO:0000256" key="1">
    <source>
        <dbReference type="SAM" id="Phobius"/>
    </source>
</evidence>
<feature type="transmembrane region" description="Helical" evidence="1">
    <location>
        <begin position="14"/>
        <end position="34"/>
    </location>
</feature>
<dbReference type="RefSeq" id="WP_101644180.1">
    <property type="nucleotide sequence ID" value="NZ_FXZE01000015.1"/>
</dbReference>
<dbReference type="AlphaFoldDB" id="A0A2H1KAL2"/>
<keyword evidence="1" id="KW-0472">Membrane</keyword>
<evidence type="ECO:0000313" key="3">
    <source>
        <dbReference type="Proteomes" id="UP000234342"/>
    </source>
</evidence>
<sequence>MLDINPPNSDLDTVAGWVLGTSLVIMVAAAVILGNVWTGGKAFGSARLTSKGQTGVVLVVIACVILASISGAIKYSTKDSMTEDLLPEAAKQRTIRVDRESPSSKCEELVSIASDKHLDGKKDKADDEQGMQYKPTEAEAGKMGKAIREIGADKMAAEKVWTKSIAWGGRFGDMPDKKDWKENRAKYMEKHTPMYSRIQWLPDGTKGKCDNKNFHAAKGAPVEVIFWELYKTGSGSNHDPSGGAKQYGYRMFRIPVK</sequence>
<keyword evidence="1" id="KW-1133">Transmembrane helix</keyword>